<dbReference type="InterPro" id="IPR036291">
    <property type="entry name" value="NAD(P)-bd_dom_sf"/>
</dbReference>
<dbReference type="EMBL" id="JARJCW010000003">
    <property type="protein sequence ID" value="KAJ7227377.1"/>
    <property type="molecule type" value="Genomic_DNA"/>
</dbReference>
<name>A0AAD6YS36_9AGAR</name>
<dbReference type="Proteomes" id="UP001219525">
    <property type="component" value="Unassembled WGS sequence"/>
</dbReference>
<dbReference type="Gene3D" id="3.40.50.720">
    <property type="entry name" value="NAD(P)-binding Rossmann-like Domain"/>
    <property type="match status" value="1"/>
</dbReference>
<dbReference type="PRINTS" id="PR00081">
    <property type="entry name" value="GDHRDH"/>
</dbReference>
<evidence type="ECO:0000313" key="3">
    <source>
        <dbReference type="Proteomes" id="UP001219525"/>
    </source>
</evidence>
<proteinExistence type="predicted"/>
<dbReference type="GO" id="GO:0016491">
    <property type="term" value="F:oxidoreductase activity"/>
    <property type="evidence" value="ECO:0007669"/>
    <property type="project" value="UniProtKB-KW"/>
</dbReference>
<dbReference type="PANTHER" id="PTHR43157">
    <property type="entry name" value="PHOSPHATIDYLINOSITOL-GLYCAN BIOSYNTHESIS CLASS F PROTEIN-RELATED"/>
    <property type="match status" value="1"/>
</dbReference>
<dbReference type="AlphaFoldDB" id="A0AAD6YS36"/>
<keyword evidence="3" id="KW-1185">Reference proteome</keyword>
<evidence type="ECO:0000256" key="1">
    <source>
        <dbReference type="ARBA" id="ARBA00023002"/>
    </source>
</evidence>
<dbReference type="SUPFAM" id="SSF51735">
    <property type="entry name" value="NAD(P)-binding Rossmann-fold domains"/>
    <property type="match status" value="1"/>
</dbReference>
<dbReference type="PANTHER" id="PTHR43157:SF31">
    <property type="entry name" value="PHOSPHATIDYLINOSITOL-GLYCAN BIOSYNTHESIS CLASS F PROTEIN"/>
    <property type="match status" value="1"/>
</dbReference>
<organism evidence="2 3">
    <name type="scientific">Mycena pura</name>
    <dbReference type="NCBI Taxonomy" id="153505"/>
    <lineage>
        <taxon>Eukaryota</taxon>
        <taxon>Fungi</taxon>
        <taxon>Dikarya</taxon>
        <taxon>Basidiomycota</taxon>
        <taxon>Agaricomycotina</taxon>
        <taxon>Agaricomycetes</taxon>
        <taxon>Agaricomycetidae</taxon>
        <taxon>Agaricales</taxon>
        <taxon>Marasmiineae</taxon>
        <taxon>Mycenaceae</taxon>
        <taxon>Mycena</taxon>
    </lineage>
</organism>
<dbReference type="InterPro" id="IPR002347">
    <property type="entry name" value="SDR_fam"/>
</dbReference>
<comment type="caution">
    <text evidence="2">The sequence shown here is derived from an EMBL/GenBank/DDBJ whole genome shotgun (WGS) entry which is preliminary data.</text>
</comment>
<reference evidence="2" key="1">
    <citation type="submission" date="2023-03" db="EMBL/GenBank/DDBJ databases">
        <title>Massive genome expansion in bonnet fungi (Mycena s.s.) driven by repeated elements and novel gene families across ecological guilds.</title>
        <authorList>
            <consortium name="Lawrence Berkeley National Laboratory"/>
            <person name="Harder C.B."/>
            <person name="Miyauchi S."/>
            <person name="Viragh M."/>
            <person name="Kuo A."/>
            <person name="Thoen E."/>
            <person name="Andreopoulos B."/>
            <person name="Lu D."/>
            <person name="Skrede I."/>
            <person name="Drula E."/>
            <person name="Henrissat B."/>
            <person name="Morin E."/>
            <person name="Kohler A."/>
            <person name="Barry K."/>
            <person name="LaButti K."/>
            <person name="Morin E."/>
            <person name="Salamov A."/>
            <person name="Lipzen A."/>
            <person name="Mereny Z."/>
            <person name="Hegedus B."/>
            <person name="Baldrian P."/>
            <person name="Stursova M."/>
            <person name="Weitz H."/>
            <person name="Taylor A."/>
            <person name="Grigoriev I.V."/>
            <person name="Nagy L.G."/>
            <person name="Martin F."/>
            <person name="Kauserud H."/>
        </authorList>
    </citation>
    <scope>NUCLEOTIDE SEQUENCE</scope>
    <source>
        <strain evidence="2">9144</strain>
    </source>
</reference>
<protein>
    <submittedName>
        <fullName evidence="2">NAD(P)-binding protein</fullName>
    </submittedName>
</protein>
<dbReference type="Pfam" id="PF00106">
    <property type="entry name" value="adh_short"/>
    <property type="match status" value="1"/>
</dbReference>
<keyword evidence="1" id="KW-0560">Oxidoreductase</keyword>
<gene>
    <name evidence="2" type="ORF">GGX14DRAFT_419340</name>
</gene>
<sequence>MTAMTKFKPPSLKGKVAIVTGGNRGMGFHIVQQLANHGAKVYMASRSESAAAAAISQIEAENPELDGKGSVVFLHLDLSTVAGAQNAAERFLQLESKADILVHNAALMSHPYGKTTDGLEDTLAVNHFAPFAFTRTLLPLLISTSKQPSSDVRVITVSSAIHARAPPGGRFLSISEVNETLASAQSTDGLFGRYARYARSKLANILFAKGLQKEFDSASSPALSIAVNPGGVATETVMNNMGSVTLIGPVLRFLVGNLASSPLDGAAAALYAATSPDIRHQAAKFKGAYLDPHGKISQPNKDGQSEELVANLWAASDDITTQILSRHLSQSP</sequence>
<evidence type="ECO:0000313" key="2">
    <source>
        <dbReference type="EMBL" id="KAJ7227377.1"/>
    </source>
</evidence>
<accession>A0AAD6YS36</accession>